<keyword evidence="2" id="KW-0808">Transferase</keyword>
<evidence type="ECO:0000313" key="3">
    <source>
        <dbReference type="Proteomes" id="UP000322619"/>
    </source>
</evidence>
<accession>A0A5D0WU29</accession>
<dbReference type="InterPro" id="IPR030931">
    <property type="entry name" value="Group_II_RT_mat"/>
</dbReference>
<dbReference type="RefSeq" id="WP_148636887.1">
    <property type="nucleotide sequence ID" value="NZ_VSLA01000004.1"/>
</dbReference>
<keyword evidence="2" id="KW-0695">RNA-directed DNA polymerase</keyword>
<sequence length="421" mass="50260">MEKEKAEIAHFVKKYGKVQSLMRYVNQETLTEMYQKQPNKKAVGVDQMTKEMYGVNFKDNLDDLLTRMKKFSYKPLPVRRAYIPKGNGKLRGLGIPSFEDKLVQGVFKEILEAIYEPKFKDFSYGFRPNKSCHDAIQKVNKHIMADKVNYVVDADIKGFFDNIDHEWMMKFLAHDIADKNFLRYIKRFLIGGVMEDGKRLETDKGTAQGGLISPVMANVYLHYVLDIWFDHIKRRDFKGEMYMVRYADDFVCMFQYENEAQKFYKLLKERLKKFNLEVADDKSRIMPYGRYAGTKESFDFLGFTHYNATTHWGKYCVLHRTSKKKLKEKKQAAKKWLKEHMHESIPDTIKKLNVKLNGHYRYYGIYGNFIGLKKFYWYIKEMLRKIKRRRDQSGWLTWEKYKAILKIYPLEYPKIFLKSAY</sequence>
<protein>
    <submittedName>
        <fullName evidence="2">Group II intron reverse transcriptase/maturase</fullName>
        <ecNumber evidence="2">2.7.7.49</ecNumber>
    </submittedName>
</protein>
<gene>
    <name evidence="2" type="primary">ltrA</name>
    <name evidence="2" type="ORF">FXB42_04085</name>
</gene>
<keyword evidence="2" id="KW-0548">Nucleotidyltransferase</keyword>
<dbReference type="EC" id="2.7.7.49" evidence="2"/>
<dbReference type="InterPro" id="IPR043502">
    <property type="entry name" value="DNA/RNA_pol_sf"/>
</dbReference>
<dbReference type="GO" id="GO:0003964">
    <property type="term" value="F:RNA-directed DNA polymerase activity"/>
    <property type="evidence" value="ECO:0007669"/>
    <property type="project" value="UniProtKB-KW"/>
</dbReference>
<dbReference type="Pfam" id="PF00078">
    <property type="entry name" value="RVT_1"/>
    <property type="match status" value="1"/>
</dbReference>
<dbReference type="PANTHER" id="PTHR34047">
    <property type="entry name" value="NUCLEAR INTRON MATURASE 1, MITOCHONDRIAL-RELATED"/>
    <property type="match status" value="1"/>
</dbReference>
<dbReference type="Proteomes" id="UP000322619">
    <property type="component" value="Unassembled WGS sequence"/>
</dbReference>
<proteinExistence type="predicted"/>
<reference evidence="2 3" key="1">
    <citation type="submission" date="2019-08" db="EMBL/GenBank/DDBJ databases">
        <title>Isolation and enrichment of carboxydotrophic bacteria from anaerobic sludge for the production of bio-based chemicals from syngas.</title>
        <authorList>
            <person name="Antares A.L."/>
            <person name="Moreira J."/>
            <person name="Diender M."/>
            <person name="Parshina S.N."/>
            <person name="Stams A.J.M."/>
            <person name="Alves M."/>
            <person name="Alves J.I."/>
            <person name="Sousa D.Z."/>
        </authorList>
    </citation>
    <scope>NUCLEOTIDE SEQUENCE [LARGE SCALE GENOMIC DNA]</scope>
    <source>
        <strain evidence="2 3">JM</strain>
    </source>
</reference>
<dbReference type="EMBL" id="VSLA01000004">
    <property type="protein sequence ID" value="TYC87637.1"/>
    <property type="molecule type" value="Genomic_DNA"/>
</dbReference>
<dbReference type="NCBIfam" id="TIGR04416">
    <property type="entry name" value="group_II_RT_mat"/>
    <property type="match status" value="1"/>
</dbReference>
<dbReference type="SUPFAM" id="SSF56672">
    <property type="entry name" value="DNA/RNA polymerases"/>
    <property type="match status" value="1"/>
</dbReference>
<dbReference type="PANTHER" id="PTHR34047:SF8">
    <property type="entry name" value="PROTEIN YKFC"/>
    <property type="match status" value="1"/>
</dbReference>
<evidence type="ECO:0000313" key="2">
    <source>
        <dbReference type="EMBL" id="TYC87637.1"/>
    </source>
</evidence>
<feature type="domain" description="Reverse transcriptase" evidence="1">
    <location>
        <begin position="64"/>
        <end position="305"/>
    </location>
</feature>
<organism evidence="2 3">
    <name type="scientific">Acetobacterium wieringae</name>
    <dbReference type="NCBI Taxonomy" id="52694"/>
    <lineage>
        <taxon>Bacteria</taxon>
        <taxon>Bacillati</taxon>
        <taxon>Bacillota</taxon>
        <taxon>Clostridia</taxon>
        <taxon>Eubacteriales</taxon>
        <taxon>Eubacteriaceae</taxon>
        <taxon>Acetobacterium</taxon>
    </lineage>
</organism>
<dbReference type="InterPro" id="IPR000477">
    <property type="entry name" value="RT_dom"/>
</dbReference>
<dbReference type="AlphaFoldDB" id="A0A5D0WU29"/>
<comment type="caution">
    <text evidence="2">The sequence shown here is derived from an EMBL/GenBank/DDBJ whole genome shotgun (WGS) entry which is preliminary data.</text>
</comment>
<dbReference type="InterPro" id="IPR051083">
    <property type="entry name" value="GrpII_Intron_Splice-Mob/Def"/>
</dbReference>
<name>A0A5D0WU29_9FIRM</name>
<dbReference type="PROSITE" id="PS50878">
    <property type="entry name" value="RT_POL"/>
    <property type="match status" value="1"/>
</dbReference>
<dbReference type="CDD" id="cd01651">
    <property type="entry name" value="RT_G2_intron"/>
    <property type="match status" value="1"/>
</dbReference>
<evidence type="ECO:0000259" key="1">
    <source>
        <dbReference type="PROSITE" id="PS50878"/>
    </source>
</evidence>